<keyword evidence="2" id="KW-1185">Reference proteome</keyword>
<evidence type="ECO:0000313" key="1">
    <source>
        <dbReference type="EMBL" id="TFK13015.1"/>
    </source>
</evidence>
<dbReference type="Proteomes" id="UP000297703">
    <property type="component" value="Unassembled WGS sequence"/>
</dbReference>
<sequence length="114" mass="12798">MVTAMTRTNCQLGQMWLVSPLSRVEGTQDPTELDPQLSIFAGNYSNCMCNFGCSCTHIFACGSAFSVLENMAQEGRLRAFRKTPWITNSEIDTQLLLKTPTLQHRVFSSENCLR</sequence>
<evidence type="ECO:0000313" key="2">
    <source>
        <dbReference type="Proteomes" id="UP000297703"/>
    </source>
</evidence>
<gene>
    <name evidence="1" type="ORF">DR999_PMT03849</name>
</gene>
<dbReference type="AlphaFoldDB" id="A0A4D9EV15"/>
<dbReference type="EMBL" id="QXTE01000018">
    <property type="protein sequence ID" value="TFK13015.1"/>
    <property type="molecule type" value="Genomic_DNA"/>
</dbReference>
<accession>A0A4D9EV15</accession>
<organism evidence="1 2">
    <name type="scientific">Platysternon megacephalum</name>
    <name type="common">big-headed turtle</name>
    <dbReference type="NCBI Taxonomy" id="55544"/>
    <lineage>
        <taxon>Eukaryota</taxon>
        <taxon>Metazoa</taxon>
        <taxon>Chordata</taxon>
        <taxon>Craniata</taxon>
        <taxon>Vertebrata</taxon>
        <taxon>Euteleostomi</taxon>
        <taxon>Archelosauria</taxon>
        <taxon>Testudinata</taxon>
        <taxon>Testudines</taxon>
        <taxon>Cryptodira</taxon>
        <taxon>Durocryptodira</taxon>
        <taxon>Testudinoidea</taxon>
        <taxon>Platysternidae</taxon>
        <taxon>Platysternon</taxon>
    </lineage>
</organism>
<proteinExistence type="predicted"/>
<reference evidence="1 2" key="2">
    <citation type="submission" date="2019-04" db="EMBL/GenBank/DDBJ databases">
        <title>The genome sequence of big-headed turtle.</title>
        <authorList>
            <person name="Gong S."/>
        </authorList>
    </citation>
    <scope>NUCLEOTIDE SEQUENCE [LARGE SCALE GENOMIC DNA]</scope>
    <source>
        <strain evidence="1">DO16091913</strain>
        <tissue evidence="1">Muscle</tissue>
    </source>
</reference>
<name>A0A4D9EV15_9SAUR</name>
<reference evidence="1 2" key="1">
    <citation type="submission" date="2019-04" db="EMBL/GenBank/DDBJ databases">
        <title>Draft genome of the big-headed turtle Platysternon megacephalum.</title>
        <authorList>
            <person name="Gong S."/>
        </authorList>
    </citation>
    <scope>NUCLEOTIDE SEQUENCE [LARGE SCALE GENOMIC DNA]</scope>
    <source>
        <strain evidence="1">DO16091913</strain>
        <tissue evidence="1">Muscle</tissue>
    </source>
</reference>
<comment type="caution">
    <text evidence="1">The sequence shown here is derived from an EMBL/GenBank/DDBJ whole genome shotgun (WGS) entry which is preliminary data.</text>
</comment>
<protein>
    <submittedName>
        <fullName evidence="1">Uncharacterized protein</fullName>
    </submittedName>
</protein>